<dbReference type="SUPFAM" id="SSF56784">
    <property type="entry name" value="HAD-like"/>
    <property type="match status" value="1"/>
</dbReference>
<feature type="transmembrane region" description="Helical" evidence="8">
    <location>
        <begin position="268"/>
        <end position="292"/>
    </location>
</feature>
<keyword evidence="4" id="KW-0067">ATP-binding</keyword>
<dbReference type="SMART" id="SM00831">
    <property type="entry name" value="Cation_ATPase_N"/>
    <property type="match status" value="1"/>
</dbReference>
<dbReference type="Gene3D" id="1.20.1110.10">
    <property type="entry name" value="Calcium-transporting ATPase, transmembrane domain"/>
    <property type="match status" value="2"/>
</dbReference>
<dbReference type="SUPFAM" id="SSF81653">
    <property type="entry name" value="Calcium ATPase, transduction domain A"/>
    <property type="match status" value="1"/>
</dbReference>
<feature type="transmembrane region" description="Helical" evidence="8">
    <location>
        <begin position="843"/>
        <end position="865"/>
    </location>
</feature>
<dbReference type="SFLD" id="SFLDF00027">
    <property type="entry name" value="p-type_atpase"/>
    <property type="match status" value="1"/>
</dbReference>
<feature type="transmembrane region" description="Helical" evidence="8">
    <location>
        <begin position="811"/>
        <end position="831"/>
    </location>
</feature>
<dbReference type="InterPro" id="IPR023299">
    <property type="entry name" value="ATPase_P-typ_cyto_dom_N"/>
</dbReference>
<dbReference type="SUPFAM" id="SSF81665">
    <property type="entry name" value="Calcium ATPase, transmembrane domain M"/>
    <property type="match status" value="1"/>
</dbReference>
<dbReference type="InterPro" id="IPR008250">
    <property type="entry name" value="ATPase_P-typ_transduc_dom_A_sf"/>
</dbReference>
<dbReference type="AlphaFoldDB" id="A0A2A2TLD3"/>
<dbReference type="Gene3D" id="2.70.150.10">
    <property type="entry name" value="Calcium-transporting ATPase, cytoplasmic transduction domain A"/>
    <property type="match status" value="1"/>
</dbReference>
<dbReference type="GO" id="GO:0005524">
    <property type="term" value="F:ATP binding"/>
    <property type="evidence" value="ECO:0007669"/>
    <property type="project" value="UniProtKB-KW"/>
</dbReference>
<comment type="caution">
    <text evidence="10">The sequence shown here is derived from an EMBL/GenBank/DDBJ whole genome shotgun (WGS) entry which is preliminary data.</text>
</comment>
<evidence type="ECO:0000256" key="6">
    <source>
        <dbReference type="ARBA" id="ARBA00022989"/>
    </source>
</evidence>
<keyword evidence="7 8" id="KW-0472">Membrane</keyword>
<dbReference type="InterPro" id="IPR044492">
    <property type="entry name" value="P_typ_ATPase_HD_dom"/>
</dbReference>
<comment type="subcellular location">
    <subcellularLocation>
        <location evidence="1">Membrane</location>
        <topology evidence="1">Multi-pass membrane protein</topology>
    </subcellularLocation>
</comment>
<sequence length="870" mass="94540">MVHPANSNLIKGLSESEAAIKLKQEGYNELPSSKQRGFLIIAWEIIKDPIFLLLVACGIIYFALGDIQEALILVGFVFFIMGISLYQETKTERALEALQDLSSPRALVIRGGQQKRIAGREVVCGDVVILAEGDRVPADAILLDCTHLSVDESLLTGESLAVKKLAIAAGANDEFARPGGDNLPFVYSGTLVVQGQGVAQVKATGSRTEIGKIGKALQGLEPEQTALQKEIGRLVKNLAIVALAICAVVVVVYGLTRGDWLKGLLAGITLAMAILPNEFPVVVTIFLALGAWRIAQKQVLTRRVPAVETLGSATVLCVDKTGTLTLNQMSVQQLYPWSRDGISENLCDLNLHAQEPLPEAVHPLVEFSILASHKDPFDPMEKAFKQLGDRYLAPTEHIHHDWTLLKEYPLSPQLLAMSQVWETADGENCVIAAKGAPEAVADLCHFTREQIRVLTTQVNQMANEGLRVLGVAKASLKDPAPAFLPPHPSLSPDHLPDIQHDFAFEFVGLVALADPIRPTVAQAIQECYTAGIRVMMITGDYPGTAQNIARQIGLMQMADIITGQELDGMSDMELQRRIPSTNIFARVVPEQKLRIVNALKANGEVVAMTGDGVNDAPALKSANIGIAMGGRGTDVARESAALVLLDDDFSSIVAAVKLGRRIFDNLKKAMAYLLAIHVPIAGMSLIPVLLKLPLVMLPVHVAFLHLIIDPACSVVLEAEPAEANVMNRPPRNPKEPAFGKYNLGLALLQGTGILVILIAIYLISLYRGQGELDARALTFTALLLANLGLIVSERDSNPISLATLKSPNPAFWWVIGGGLVFLWMVLYVPFLRHLFRFSYLHPIDLAICLAAGIICFFWFELLKIFSRRKK</sequence>
<evidence type="ECO:0000259" key="9">
    <source>
        <dbReference type="SMART" id="SM00831"/>
    </source>
</evidence>
<evidence type="ECO:0000256" key="8">
    <source>
        <dbReference type="SAM" id="Phobius"/>
    </source>
</evidence>
<protein>
    <submittedName>
        <fullName evidence="10">ATPase</fullName>
    </submittedName>
</protein>
<dbReference type="PRINTS" id="PR00120">
    <property type="entry name" value="HATPASE"/>
</dbReference>
<dbReference type="SUPFAM" id="SSF81660">
    <property type="entry name" value="Metal cation-transporting ATPase, ATP-binding domain N"/>
    <property type="match status" value="1"/>
</dbReference>
<dbReference type="Pfam" id="PF00690">
    <property type="entry name" value="Cation_ATPase_N"/>
    <property type="match status" value="1"/>
</dbReference>
<dbReference type="Gene3D" id="3.40.1110.10">
    <property type="entry name" value="Calcium-transporting ATPase, cytoplasmic domain N"/>
    <property type="match status" value="2"/>
</dbReference>
<dbReference type="InterPro" id="IPR001757">
    <property type="entry name" value="P_typ_ATPase"/>
</dbReference>
<evidence type="ECO:0000256" key="4">
    <source>
        <dbReference type="ARBA" id="ARBA00022840"/>
    </source>
</evidence>
<dbReference type="NCBIfam" id="TIGR01494">
    <property type="entry name" value="ATPase_P-type"/>
    <property type="match status" value="2"/>
</dbReference>
<name>A0A2A2TLD3_9CYAN</name>
<dbReference type="InterPro" id="IPR023298">
    <property type="entry name" value="ATPase_P-typ_TM_dom_sf"/>
</dbReference>
<evidence type="ECO:0000256" key="5">
    <source>
        <dbReference type="ARBA" id="ARBA00022967"/>
    </source>
</evidence>
<proteinExistence type="predicted"/>
<organism evidence="10 11">
    <name type="scientific">Brunnivagina elsteri CCALA 953</name>
    <dbReference type="NCBI Taxonomy" id="987040"/>
    <lineage>
        <taxon>Bacteria</taxon>
        <taxon>Bacillati</taxon>
        <taxon>Cyanobacteriota</taxon>
        <taxon>Cyanophyceae</taxon>
        <taxon>Nostocales</taxon>
        <taxon>Calotrichaceae</taxon>
        <taxon>Brunnivagina</taxon>
    </lineage>
</organism>
<dbReference type="Gene3D" id="3.40.50.1000">
    <property type="entry name" value="HAD superfamily/HAD-like"/>
    <property type="match status" value="2"/>
</dbReference>
<dbReference type="InterPro" id="IPR059000">
    <property type="entry name" value="ATPase_P-type_domA"/>
</dbReference>
<dbReference type="Proteomes" id="UP000218238">
    <property type="component" value="Unassembled WGS sequence"/>
</dbReference>
<feature type="transmembrane region" description="Helical" evidence="8">
    <location>
        <begin position="38"/>
        <end position="64"/>
    </location>
</feature>
<dbReference type="GO" id="GO:0016020">
    <property type="term" value="C:membrane"/>
    <property type="evidence" value="ECO:0007669"/>
    <property type="project" value="UniProtKB-SubCell"/>
</dbReference>
<accession>A0A2A2TLD3</accession>
<feature type="domain" description="Cation-transporting P-type ATPase N-terminal" evidence="9">
    <location>
        <begin position="3"/>
        <end position="66"/>
    </location>
</feature>
<reference evidence="10 11" key="1">
    <citation type="submission" date="2017-08" db="EMBL/GenBank/DDBJ databases">
        <title>Draft genome sequence of filamentous cyanobacterium Calothrix elsteri CCALA 953.</title>
        <authorList>
            <person name="Gagunashvili A.N."/>
            <person name="Elster J."/>
            <person name="Andresson O.S."/>
        </authorList>
    </citation>
    <scope>NUCLEOTIDE SEQUENCE [LARGE SCALE GENOMIC DNA]</scope>
    <source>
        <strain evidence="10 11">CCALA 953</strain>
    </source>
</reference>
<dbReference type="PANTHER" id="PTHR42861">
    <property type="entry name" value="CALCIUM-TRANSPORTING ATPASE"/>
    <property type="match status" value="1"/>
</dbReference>
<keyword evidence="5" id="KW-1278">Translocase</keyword>
<dbReference type="InterPro" id="IPR036412">
    <property type="entry name" value="HAD-like_sf"/>
</dbReference>
<keyword evidence="3" id="KW-0547">Nucleotide-binding</keyword>
<dbReference type="PROSITE" id="PS00154">
    <property type="entry name" value="ATPASE_E1_E2"/>
    <property type="match status" value="1"/>
</dbReference>
<dbReference type="SFLD" id="SFLDS00003">
    <property type="entry name" value="Haloacid_Dehalogenase"/>
    <property type="match status" value="1"/>
</dbReference>
<evidence type="ECO:0000313" key="11">
    <source>
        <dbReference type="Proteomes" id="UP000218238"/>
    </source>
</evidence>
<dbReference type="FunFam" id="3.40.50.1000:FF:000083">
    <property type="entry name" value="Sodium/potassium-transporting ATPase subunit alpha"/>
    <property type="match status" value="1"/>
</dbReference>
<dbReference type="Pfam" id="PF00689">
    <property type="entry name" value="Cation_ATPase_C"/>
    <property type="match status" value="1"/>
</dbReference>
<evidence type="ECO:0000313" key="10">
    <source>
        <dbReference type="EMBL" id="PAX58328.1"/>
    </source>
</evidence>
<dbReference type="Pfam" id="PF00702">
    <property type="entry name" value="Hydrolase"/>
    <property type="match status" value="1"/>
</dbReference>
<feature type="transmembrane region" description="Helical" evidence="8">
    <location>
        <begin position="70"/>
        <end position="86"/>
    </location>
</feature>
<dbReference type="RefSeq" id="WP_095721211.1">
    <property type="nucleotide sequence ID" value="NZ_NTFS01000061.1"/>
</dbReference>
<evidence type="ECO:0000256" key="1">
    <source>
        <dbReference type="ARBA" id="ARBA00004141"/>
    </source>
</evidence>
<evidence type="ECO:0000256" key="2">
    <source>
        <dbReference type="ARBA" id="ARBA00022692"/>
    </source>
</evidence>
<keyword evidence="6 8" id="KW-1133">Transmembrane helix</keyword>
<dbReference type="InterPro" id="IPR004014">
    <property type="entry name" value="ATPase_P-typ_cation-transptr_N"/>
</dbReference>
<feature type="transmembrane region" description="Helical" evidence="8">
    <location>
        <begin position="741"/>
        <end position="762"/>
    </location>
</feature>
<evidence type="ECO:0000256" key="7">
    <source>
        <dbReference type="ARBA" id="ARBA00023136"/>
    </source>
</evidence>
<keyword evidence="11" id="KW-1185">Reference proteome</keyword>
<dbReference type="SFLD" id="SFLDG00002">
    <property type="entry name" value="C1.7:_P-type_atpase_like"/>
    <property type="match status" value="1"/>
</dbReference>
<dbReference type="GO" id="GO:0016887">
    <property type="term" value="F:ATP hydrolysis activity"/>
    <property type="evidence" value="ECO:0007669"/>
    <property type="project" value="InterPro"/>
</dbReference>
<dbReference type="Pfam" id="PF00122">
    <property type="entry name" value="E1-E2_ATPase"/>
    <property type="match status" value="1"/>
</dbReference>
<dbReference type="InterPro" id="IPR006068">
    <property type="entry name" value="ATPase_P-typ_cation-transptr_C"/>
</dbReference>
<dbReference type="InterPro" id="IPR018303">
    <property type="entry name" value="ATPase_P-typ_P_site"/>
</dbReference>
<evidence type="ECO:0000256" key="3">
    <source>
        <dbReference type="ARBA" id="ARBA00022741"/>
    </source>
</evidence>
<dbReference type="OrthoDB" id="499468at2"/>
<dbReference type="PRINTS" id="PR00119">
    <property type="entry name" value="CATATPASE"/>
</dbReference>
<feature type="transmembrane region" description="Helical" evidence="8">
    <location>
        <begin position="669"/>
        <end position="690"/>
    </location>
</feature>
<dbReference type="EMBL" id="NTFS01000061">
    <property type="protein sequence ID" value="PAX58328.1"/>
    <property type="molecule type" value="Genomic_DNA"/>
</dbReference>
<dbReference type="InterPro" id="IPR023214">
    <property type="entry name" value="HAD_sf"/>
</dbReference>
<gene>
    <name evidence="10" type="ORF">CK510_08080</name>
</gene>
<feature type="transmembrane region" description="Helical" evidence="8">
    <location>
        <begin position="238"/>
        <end position="256"/>
    </location>
</feature>
<keyword evidence="2 8" id="KW-0812">Transmembrane</keyword>